<keyword evidence="1" id="KW-0175">Coiled coil</keyword>
<comment type="caution">
    <text evidence="3">The sequence shown here is derived from an EMBL/GenBank/DDBJ whole genome shotgun (WGS) entry which is preliminary data.</text>
</comment>
<accession>A0ABR2JVJ6</accession>
<keyword evidence="4" id="KW-1185">Reference proteome</keyword>
<dbReference type="EMBL" id="JAPFFF010000009">
    <property type="protein sequence ID" value="KAK8882907.1"/>
    <property type="molecule type" value="Genomic_DNA"/>
</dbReference>
<evidence type="ECO:0008006" key="5">
    <source>
        <dbReference type="Google" id="ProtNLM"/>
    </source>
</evidence>
<organism evidence="3 4">
    <name type="scientific">Tritrichomonas musculus</name>
    <dbReference type="NCBI Taxonomy" id="1915356"/>
    <lineage>
        <taxon>Eukaryota</taxon>
        <taxon>Metamonada</taxon>
        <taxon>Parabasalia</taxon>
        <taxon>Tritrichomonadida</taxon>
        <taxon>Tritrichomonadidae</taxon>
        <taxon>Tritrichomonas</taxon>
    </lineage>
</organism>
<evidence type="ECO:0000313" key="3">
    <source>
        <dbReference type="EMBL" id="KAK8882907.1"/>
    </source>
</evidence>
<name>A0ABR2JVJ6_9EUKA</name>
<feature type="coiled-coil region" evidence="1">
    <location>
        <begin position="79"/>
        <end position="120"/>
    </location>
</feature>
<evidence type="ECO:0000256" key="1">
    <source>
        <dbReference type="SAM" id="Coils"/>
    </source>
</evidence>
<feature type="compositionally biased region" description="Basic and acidic residues" evidence="2">
    <location>
        <begin position="304"/>
        <end position="321"/>
    </location>
</feature>
<protein>
    <recommendedName>
        <fullName evidence="5">Cilia- and flagella-associated protein 157</fullName>
    </recommendedName>
</protein>
<proteinExistence type="predicted"/>
<sequence length="460" mass="52635">MNKTGKKQENPGQSIIDNFKNNQKAIPRITTDVMLRHSSNQELVNYKQSNIEKVAMIEKAMATRSIENNHMSTIVATKIKDLKAKLRDLKDEIKGVRQSIKDAEDKYAKMTEEVNIEFNKKKEVILSESHEVENQLSHYAEWQKQSDSFKSHLSELKATIHHNRVLCSEGIAETRQNAQAKIEKHRIILADAIRQARAESLRLRSGDISKLSTSFLTLSEAHLKNLDAQIESSKHLSQVNESINEDNLTMQREIDRLSKKNDHLKEQEFKQRAVLAKLRAIKQEFEQKEAEEIENRKSALATQKEVKKQEDTVQVQDEPKQKPQFKLSSEQESFITFLNECATSIRSILIDMLGEKPDTPNAKSSDRFEAPKLSSMIIEIKEMTARIHNTKPLTPSAKKPTLTPAAAYFAFSAPFDESDNFIETENWSFAKYVPCKPPSVLQRNKPRIIRVKTTPKSSLL</sequence>
<dbReference type="Proteomes" id="UP001470230">
    <property type="component" value="Unassembled WGS sequence"/>
</dbReference>
<gene>
    <name evidence="3" type="ORF">M9Y10_045552</name>
</gene>
<feature type="region of interest" description="Disordered" evidence="2">
    <location>
        <begin position="304"/>
        <end position="326"/>
    </location>
</feature>
<evidence type="ECO:0000313" key="4">
    <source>
        <dbReference type="Proteomes" id="UP001470230"/>
    </source>
</evidence>
<reference evidence="3 4" key="1">
    <citation type="submission" date="2024-04" db="EMBL/GenBank/DDBJ databases">
        <title>Tritrichomonas musculus Genome.</title>
        <authorList>
            <person name="Alves-Ferreira E."/>
            <person name="Grigg M."/>
            <person name="Lorenzi H."/>
            <person name="Galac M."/>
        </authorList>
    </citation>
    <scope>NUCLEOTIDE SEQUENCE [LARGE SCALE GENOMIC DNA]</scope>
    <source>
        <strain evidence="3 4">EAF2021</strain>
    </source>
</reference>
<evidence type="ECO:0000256" key="2">
    <source>
        <dbReference type="SAM" id="MobiDB-lite"/>
    </source>
</evidence>